<evidence type="ECO:0000313" key="2">
    <source>
        <dbReference type="Proteomes" id="UP000625316"/>
    </source>
</evidence>
<evidence type="ECO:0000313" key="1">
    <source>
        <dbReference type="EMBL" id="MBE9033295.1"/>
    </source>
</evidence>
<name>A0A928VVF1_9CYAN</name>
<dbReference type="AlphaFoldDB" id="A0A928VVF1"/>
<dbReference type="Proteomes" id="UP000625316">
    <property type="component" value="Unassembled WGS sequence"/>
</dbReference>
<proteinExistence type="predicted"/>
<organism evidence="1 2">
    <name type="scientific">Romeriopsis navalis LEGE 11480</name>
    <dbReference type="NCBI Taxonomy" id="2777977"/>
    <lineage>
        <taxon>Bacteria</taxon>
        <taxon>Bacillati</taxon>
        <taxon>Cyanobacteriota</taxon>
        <taxon>Cyanophyceae</taxon>
        <taxon>Leptolyngbyales</taxon>
        <taxon>Leptolyngbyaceae</taxon>
        <taxon>Romeriopsis</taxon>
        <taxon>Romeriopsis navalis</taxon>
    </lineage>
</organism>
<reference evidence="1" key="1">
    <citation type="submission" date="2020-10" db="EMBL/GenBank/DDBJ databases">
        <authorList>
            <person name="Castelo-Branco R."/>
            <person name="Eusebio N."/>
            <person name="Adriana R."/>
            <person name="Vieira A."/>
            <person name="Brugerolle De Fraissinette N."/>
            <person name="Rezende De Castro R."/>
            <person name="Schneider M.P."/>
            <person name="Vasconcelos V."/>
            <person name="Leao P.N."/>
        </authorList>
    </citation>
    <scope>NUCLEOTIDE SEQUENCE</scope>
    <source>
        <strain evidence="1">LEGE 11480</strain>
    </source>
</reference>
<protein>
    <submittedName>
        <fullName evidence="1">Uncharacterized protein</fullName>
    </submittedName>
</protein>
<comment type="caution">
    <text evidence="1">The sequence shown here is derived from an EMBL/GenBank/DDBJ whole genome shotgun (WGS) entry which is preliminary data.</text>
</comment>
<keyword evidence="2" id="KW-1185">Reference proteome</keyword>
<sequence>MCAFKVAGTKANSSRVMQATMSLVLGLGLSTLHLTASHTNATAAATPIPSSASQSAKVARVAAKLADGVYLYGQTNQPNQLNQAYFVFEVNKGNVLGALYMPGSSFDCAHGSFNREQLALKVRGAYEQPTSTYSIALDRSAKVATSNLNGIGQVGLSGFKKLAQVSQNDIRLLNTCKATYQAKAW</sequence>
<accession>A0A928VVF1</accession>
<gene>
    <name evidence="1" type="ORF">IQ266_26535</name>
</gene>
<dbReference type="EMBL" id="JADEXQ010000175">
    <property type="protein sequence ID" value="MBE9033295.1"/>
    <property type="molecule type" value="Genomic_DNA"/>
</dbReference>